<keyword evidence="2" id="KW-1185">Reference proteome</keyword>
<evidence type="ECO:0000313" key="1">
    <source>
        <dbReference type="EMBL" id="DBA02007.1"/>
    </source>
</evidence>
<dbReference type="Proteomes" id="UP001146120">
    <property type="component" value="Unassembled WGS sequence"/>
</dbReference>
<gene>
    <name evidence="1" type="ORF">N0F65_000254</name>
</gene>
<organism evidence="1 2">
    <name type="scientific">Lagenidium giganteum</name>
    <dbReference type="NCBI Taxonomy" id="4803"/>
    <lineage>
        <taxon>Eukaryota</taxon>
        <taxon>Sar</taxon>
        <taxon>Stramenopiles</taxon>
        <taxon>Oomycota</taxon>
        <taxon>Peronosporomycetes</taxon>
        <taxon>Pythiales</taxon>
        <taxon>Pythiaceae</taxon>
    </lineage>
</organism>
<dbReference type="AlphaFoldDB" id="A0AAV2Z9B3"/>
<protein>
    <submittedName>
        <fullName evidence="1">Uncharacterized protein</fullName>
    </submittedName>
</protein>
<comment type="caution">
    <text evidence="1">The sequence shown here is derived from an EMBL/GenBank/DDBJ whole genome shotgun (WGS) entry which is preliminary data.</text>
</comment>
<accession>A0AAV2Z9B3</accession>
<reference evidence="1" key="1">
    <citation type="submission" date="2022-11" db="EMBL/GenBank/DDBJ databases">
        <authorList>
            <person name="Morgan W.R."/>
            <person name="Tartar A."/>
        </authorList>
    </citation>
    <scope>NUCLEOTIDE SEQUENCE</scope>
    <source>
        <strain evidence="1">ARSEF 373</strain>
    </source>
</reference>
<dbReference type="EMBL" id="DAKRPA010000037">
    <property type="protein sequence ID" value="DBA02007.1"/>
    <property type="molecule type" value="Genomic_DNA"/>
</dbReference>
<name>A0AAV2Z9B3_9STRA</name>
<reference evidence="1" key="2">
    <citation type="journal article" date="2023" name="Microbiol Resour">
        <title>Decontamination and Annotation of the Draft Genome Sequence of the Oomycete Lagenidium giganteum ARSEF 373.</title>
        <authorList>
            <person name="Morgan W.R."/>
            <person name="Tartar A."/>
        </authorList>
    </citation>
    <scope>NUCLEOTIDE SEQUENCE</scope>
    <source>
        <strain evidence="1">ARSEF 373</strain>
    </source>
</reference>
<sequence>MSLKSRLRAAWVSYMQEQLRFPTFRPSVLAPKREDVVWQGLSMNVIAGGFKRYAKPLLADFADEQGERLKWTLAK</sequence>
<evidence type="ECO:0000313" key="2">
    <source>
        <dbReference type="Proteomes" id="UP001146120"/>
    </source>
</evidence>
<proteinExistence type="predicted"/>